<name>A0A381QQJ6_9ZZZZ</name>
<dbReference type="EMBL" id="UINC01001442">
    <property type="protein sequence ID" value="SUZ80809.1"/>
    <property type="molecule type" value="Genomic_DNA"/>
</dbReference>
<evidence type="ECO:0000313" key="3">
    <source>
        <dbReference type="EMBL" id="SUZ80809.1"/>
    </source>
</evidence>
<reference evidence="3" key="1">
    <citation type="submission" date="2018-05" db="EMBL/GenBank/DDBJ databases">
        <authorList>
            <person name="Lanie J.A."/>
            <person name="Ng W.-L."/>
            <person name="Kazmierczak K.M."/>
            <person name="Andrzejewski T.M."/>
            <person name="Davidsen T.M."/>
            <person name="Wayne K.J."/>
            <person name="Tettelin H."/>
            <person name="Glass J.I."/>
            <person name="Rusch D."/>
            <person name="Podicherti R."/>
            <person name="Tsui H.-C.T."/>
            <person name="Winkler M.E."/>
        </authorList>
    </citation>
    <scope>NUCLEOTIDE SEQUENCE</scope>
</reference>
<evidence type="ECO:0000256" key="1">
    <source>
        <dbReference type="ARBA" id="ARBA00022679"/>
    </source>
</evidence>
<dbReference type="Pfam" id="PF08241">
    <property type="entry name" value="Methyltransf_11"/>
    <property type="match status" value="1"/>
</dbReference>
<dbReference type="SUPFAM" id="SSF53335">
    <property type="entry name" value="S-adenosyl-L-methionine-dependent methyltransferases"/>
    <property type="match status" value="1"/>
</dbReference>
<dbReference type="GO" id="GO:0008757">
    <property type="term" value="F:S-adenosylmethionine-dependent methyltransferase activity"/>
    <property type="evidence" value="ECO:0007669"/>
    <property type="project" value="InterPro"/>
</dbReference>
<proteinExistence type="predicted"/>
<accession>A0A381QQJ6</accession>
<protein>
    <recommendedName>
        <fullName evidence="2">Methyltransferase type 11 domain-containing protein</fullName>
    </recommendedName>
</protein>
<dbReference type="AlphaFoldDB" id="A0A381QQJ6"/>
<sequence length="258" mass="28468">MLTADYDRLGLRAGERMLDLGCGFGRHAYEALRRGTHVVACDLGLDELREVRAIGAVMHGDGEVPEGVVLETANGDATRLPFADDSFDRVIASEVLEHIDDDEGALAELARVLRPGGTLAVTIPAHLPERVCWALSADYHAPNQPGGHVRIYSDGELQRKMVAAGLDPEDDHRVHALHSPYWWLRCAVGPNRPVEDNRLVRWYHRFLTWDIVRAPRTTRVIERLLAPVLGKSLVIYARRPGTVADRPAAQLEASSVAA</sequence>
<feature type="domain" description="Methyltransferase type 11" evidence="2">
    <location>
        <begin position="18"/>
        <end position="120"/>
    </location>
</feature>
<dbReference type="PANTHER" id="PTHR44068:SF11">
    <property type="entry name" value="GERANYL DIPHOSPHATE 2-C-METHYLTRANSFERASE"/>
    <property type="match status" value="1"/>
</dbReference>
<gene>
    <name evidence="3" type="ORF">METZ01_LOCUS33663</name>
</gene>
<organism evidence="3">
    <name type="scientific">marine metagenome</name>
    <dbReference type="NCBI Taxonomy" id="408172"/>
    <lineage>
        <taxon>unclassified sequences</taxon>
        <taxon>metagenomes</taxon>
        <taxon>ecological metagenomes</taxon>
    </lineage>
</organism>
<dbReference type="InterPro" id="IPR013216">
    <property type="entry name" value="Methyltransf_11"/>
</dbReference>
<dbReference type="InterPro" id="IPR029063">
    <property type="entry name" value="SAM-dependent_MTases_sf"/>
</dbReference>
<keyword evidence="1" id="KW-0808">Transferase</keyword>
<evidence type="ECO:0000259" key="2">
    <source>
        <dbReference type="Pfam" id="PF08241"/>
    </source>
</evidence>
<dbReference type="Gene3D" id="3.40.50.150">
    <property type="entry name" value="Vaccinia Virus protein VP39"/>
    <property type="match status" value="1"/>
</dbReference>
<dbReference type="CDD" id="cd02440">
    <property type="entry name" value="AdoMet_MTases"/>
    <property type="match status" value="1"/>
</dbReference>
<dbReference type="PANTHER" id="PTHR44068">
    <property type="entry name" value="ZGC:194242"/>
    <property type="match status" value="1"/>
</dbReference>
<dbReference type="InterPro" id="IPR050447">
    <property type="entry name" value="Erg6_SMT_methyltransf"/>
</dbReference>